<accession>A0A8T2V9Q8</accession>
<dbReference type="Pfam" id="PF04844">
    <property type="entry name" value="Ovate"/>
    <property type="match status" value="1"/>
</dbReference>
<name>A0A8T2V9Q8_CERRI</name>
<keyword evidence="2" id="KW-0678">Repressor</keyword>
<evidence type="ECO:0000313" key="9">
    <source>
        <dbReference type="Proteomes" id="UP000825935"/>
    </source>
</evidence>
<feature type="region of interest" description="Disordered" evidence="6">
    <location>
        <begin position="159"/>
        <end position="186"/>
    </location>
</feature>
<comment type="caution">
    <text evidence="8">The sequence shown here is derived from an EMBL/GenBank/DDBJ whole genome shotgun (WGS) entry which is preliminary data.</text>
</comment>
<keyword evidence="9" id="KW-1185">Reference proteome</keyword>
<dbReference type="InterPro" id="IPR006458">
    <property type="entry name" value="Ovate_C"/>
</dbReference>
<evidence type="ECO:0000256" key="1">
    <source>
        <dbReference type="ARBA" id="ARBA00004123"/>
    </source>
</evidence>
<comment type="subcellular location">
    <subcellularLocation>
        <location evidence="1">Nucleus</location>
    </subcellularLocation>
</comment>
<evidence type="ECO:0000313" key="8">
    <source>
        <dbReference type="EMBL" id="KAH7443818.1"/>
    </source>
</evidence>
<keyword evidence="3" id="KW-0805">Transcription regulation</keyword>
<reference evidence="8" key="1">
    <citation type="submission" date="2021-08" db="EMBL/GenBank/DDBJ databases">
        <title>WGS assembly of Ceratopteris richardii.</title>
        <authorList>
            <person name="Marchant D.B."/>
            <person name="Chen G."/>
            <person name="Jenkins J."/>
            <person name="Shu S."/>
            <person name="Leebens-Mack J."/>
            <person name="Grimwood J."/>
            <person name="Schmutz J."/>
            <person name="Soltis P."/>
            <person name="Soltis D."/>
            <person name="Chen Z.-H."/>
        </authorList>
    </citation>
    <scope>NUCLEOTIDE SEQUENCE</scope>
    <source>
        <strain evidence="8">Whitten #5841</strain>
        <tissue evidence="8">Leaf</tissue>
    </source>
</reference>
<organism evidence="8 9">
    <name type="scientific">Ceratopteris richardii</name>
    <name type="common">Triangle waterfern</name>
    <dbReference type="NCBI Taxonomy" id="49495"/>
    <lineage>
        <taxon>Eukaryota</taxon>
        <taxon>Viridiplantae</taxon>
        <taxon>Streptophyta</taxon>
        <taxon>Embryophyta</taxon>
        <taxon>Tracheophyta</taxon>
        <taxon>Polypodiopsida</taxon>
        <taxon>Polypodiidae</taxon>
        <taxon>Polypodiales</taxon>
        <taxon>Pteridineae</taxon>
        <taxon>Pteridaceae</taxon>
        <taxon>Parkerioideae</taxon>
        <taxon>Ceratopteris</taxon>
    </lineage>
</organism>
<dbReference type="GO" id="GO:0005634">
    <property type="term" value="C:nucleus"/>
    <property type="evidence" value="ECO:0007669"/>
    <property type="project" value="UniProtKB-SubCell"/>
</dbReference>
<evidence type="ECO:0000256" key="5">
    <source>
        <dbReference type="ARBA" id="ARBA00023242"/>
    </source>
</evidence>
<dbReference type="AlphaFoldDB" id="A0A8T2V9Q8"/>
<dbReference type="OrthoDB" id="1846969at2759"/>
<dbReference type="Proteomes" id="UP000825935">
    <property type="component" value="Chromosome 2"/>
</dbReference>
<evidence type="ECO:0000256" key="3">
    <source>
        <dbReference type="ARBA" id="ARBA00023015"/>
    </source>
</evidence>
<sequence length="281" mass="32075">MEERIRLNPKKIANRNPPFQVHSVAAPLRNSPSTNFSCEDESTPSNTSPPLRDHRARSSTSPSPMGIFHNLMKSSSDCMCFSMDTSAVVHAQVISVKHEKLRGSNMHTDDSVVDYRLDSKAKHASVLKRGFSGPSICKRYARVSDVSDSKRQETLLIADANDNGVEKDETADEEVQREQTGGDDHDESLHRAYRLSTKDYSSVRKLMQNYHPTVRYTYEPCMAFYESMMETIKVGCVEGYEYLDLADMFTCYLMLNSSQHHRHIEEAFRLLLRELYIFAET</sequence>
<feature type="domain" description="OVATE" evidence="7">
    <location>
        <begin position="213"/>
        <end position="274"/>
    </location>
</feature>
<dbReference type="EMBL" id="CM035407">
    <property type="protein sequence ID" value="KAH7443818.1"/>
    <property type="molecule type" value="Genomic_DNA"/>
</dbReference>
<gene>
    <name evidence="8" type="ORF">KP509_02G052100</name>
</gene>
<evidence type="ECO:0000256" key="6">
    <source>
        <dbReference type="SAM" id="MobiDB-lite"/>
    </source>
</evidence>
<dbReference type="PROSITE" id="PS51754">
    <property type="entry name" value="OVATE"/>
    <property type="match status" value="1"/>
</dbReference>
<evidence type="ECO:0000259" key="7">
    <source>
        <dbReference type="PROSITE" id="PS51754"/>
    </source>
</evidence>
<feature type="compositionally biased region" description="Basic and acidic residues" evidence="6">
    <location>
        <begin position="164"/>
        <end position="186"/>
    </location>
</feature>
<evidence type="ECO:0000256" key="2">
    <source>
        <dbReference type="ARBA" id="ARBA00022491"/>
    </source>
</evidence>
<keyword evidence="4" id="KW-0804">Transcription</keyword>
<feature type="compositionally biased region" description="Polar residues" evidence="6">
    <location>
        <begin position="30"/>
        <end position="49"/>
    </location>
</feature>
<protein>
    <recommendedName>
        <fullName evidence="7">OVATE domain-containing protein</fullName>
    </recommendedName>
</protein>
<proteinExistence type="predicted"/>
<keyword evidence="5" id="KW-0539">Nucleus</keyword>
<evidence type="ECO:0000256" key="4">
    <source>
        <dbReference type="ARBA" id="ARBA00023163"/>
    </source>
</evidence>
<feature type="region of interest" description="Disordered" evidence="6">
    <location>
        <begin position="1"/>
        <end position="64"/>
    </location>
</feature>